<dbReference type="PIRSF" id="PIRSF019251">
    <property type="entry name" value="Rv0465c"/>
    <property type="match status" value="1"/>
</dbReference>
<dbReference type="SMART" id="SM00530">
    <property type="entry name" value="HTH_XRE"/>
    <property type="match status" value="1"/>
</dbReference>
<dbReference type="PANTHER" id="PTHR46797">
    <property type="entry name" value="HTH-TYPE TRANSCRIPTIONAL REGULATOR"/>
    <property type="match status" value="1"/>
</dbReference>
<evidence type="ECO:0000256" key="1">
    <source>
        <dbReference type="ARBA" id="ARBA00007227"/>
    </source>
</evidence>
<dbReference type="RefSeq" id="WP_037468125.1">
    <property type="nucleotide sequence ID" value="NZ_BCZD01000011.1"/>
</dbReference>
<dbReference type="AlphaFoldDB" id="A0A086P686"/>
<keyword evidence="2" id="KW-0805">Transcription regulation</keyword>
<dbReference type="eggNOG" id="COG3800">
    <property type="taxonomic scope" value="Bacteria"/>
</dbReference>
<dbReference type="Gene3D" id="1.10.260.40">
    <property type="entry name" value="lambda repressor-like DNA-binding domains"/>
    <property type="match status" value="1"/>
</dbReference>
<comment type="caution">
    <text evidence="6">The sequence shown here is derived from an EMBL/GenBank/DDBJ whole genome shotgun (WGS) entry which is preliminary data.</text>
</comment>
<evidence type="ECO:0000259" key="5">
    <source>
        <dbReference type="PROSITE" id="PS50943"/>
    </source>
</evidence>
<dbReference type="Pfam" id="PF06114">
    <property type="entry name" value="Peptidase_M78"/>
    <property type="match status" value="1"/>
</dbReference>
<proteinExistence type="inferred from homology"/>
<evidence type="ECO:0000256" key="4">
    <source>
        <dbReference type="ARBA" id="ARBA00023163"/>
    </source>
</evidence>
<dbReference type="InterPro" id="IPR026281">
    <property type="entry name" value="HTH_RamB"/>
</dbReference>
<dbReference type="Pfam" id="PF01381">
    <property type="entry name" value="HTH_3"/>
    <property type="match status" value="1"/>
</dbReference>
<accession>A0A086P686</accession>
<dbReference type="EMBL" id="JFZA02000045">
    <property type="protein sequence ID" value="KFG88904.1"/>
    <property type="molecule type" value="Genomic_DNA"/>
</dbReference>
<dbReference type="InterPro" id="IPR010359">
    <property type="entry name" value="IrrE_HExxH"/>
</dbReference>
<evidence type="ECO:0000313" key="6">
    <source>
        <dbReference type="EMBL" id="KFG88904.1"/>
    </source>
</evidence>
<evidence type="ECO:0000313" key="7">
    <source>
        <dbReference type="Proteomes" id="UP000024284"/>
    </source>
</evidence>
<dbReference type="CDD" id="cd00093">
    <property type="entry name" value="HTH_XRE"/>
    <property type="match status" value="1"/>
</dbReference>
<keyword evidence="3" id="KW-0238">DNA-binding</keyword>
<keyword evidence="4" id="KW-0804">Transcription</keyword>
<protein>
    <submittedName>
        <fullName evidence="6">XRE family transcriptional regulator</fullName>
    </submittedName>
</protein>
<dbReference type="SUPFAM" id="SSF47413">
    <property type="entry name" value="lambda repressor-like DNA-binding domains"/>
    <property type="match status" value="1"/>
</dbReference>
<reference evidence="6" key="1">
    <citation type="submission" date="2014-08" db="EMBL/GenBank/DDBJ databases">
        <title>Draft genome sequences of Sphingobium herbicidovorans.</title>
        <authorList>
            <person name="Gan H.M."/>
            <person name="Gan H.Y."/>
            <person name="Savka M.A."/>
        </authorList>
    </citation>
    <scope>NUCLEOTIDE SEQUENCE [LARGE SCALE GENOMIC DNA]</scope>
    <source>
        <strain evidence="6">NBRC 16415</strain>
    </source>
</reference>
<dbReference type="InterPro" id="IPR018653">
    <property type="entry name" value="ScfR_C"/>
</dbReference>
<sequence>MKMPADRKLYLGPKLRLLRRELGLNQSQMAEELGVSPSYLNHLERNQRPLSAQMLLRFAQTYDIDIREFVSGSQPDAAGGLMEIFSDALVRDIGVPRDEVNEIAENYPGATEAITRLYRAITDLRRLPEAINQIGGHSRTGTALDWLRDFVHENSNHFASLDSAAEKIADALPDEPAELFVALRQRLERDHGISTRIMNDKAMAGGRRFYDFHRRRLMISDRLPGSGRLFAVGFQTSMMEMAQPIAEIIERAAPDNEARPLLRTMLTNYATAALIMPYGRFLKAAEESRYDMDLLQRRFGASYEQAAHRLTTLARGGERGLPFFLLKVDIAGTISKRFAGEGMPLAQFGGGCPRWAAWRVFHTPERSVAEIVEMPDGERYVTFSRTVPHSLDPQARSVQAIALGCDVKHAPRLVAADLLSDQPNPIGPACHVCPREACPDRALPPITRSLAISQYQRGATPYPFQQV</sequence>
<name>A0A086P686_SPHHM</name>
<evidence type="ECO:0000256" key="3">
    <source>
        <dbReference type="ARBA" id="ARBA00023125"/>
    </source>
</evidence>
<evidence type="ECO:0000256" key="2">
    <source>
        <dbReference type="ARBA" id="ARBA00023015"/>
    </source>
</evidence>
<dbReference type="STRING" id="76947.GCA_002080435_03280"/>
<dbReference type="Proteomes" id="UP000024284">
    <property type="component" value="Unassembled WGS sequence"/>
</dbReference>
<feature type="domain" description="HTH cro/C1-type" evidence="5">
    <location>
        <begin position="15"/>
        <end position="69"/>
    </location>
</feature>
<comment type="similarity">
    <text evidence="1">Belongs to the short-chain fatty acyl-CoA assimilation regulator (ScfR) family.</text>
</comment>
<dbReference type="InterPro" id="IPR010982">
    <property type="entry name" value="Lambda_DNA-bd_dom_sf"/>
</dbReference>
<dbReference type="Pfam" id="PF09856">
    <property type="entry name" value="ScfRs"/>
    <property type="match status" value="1"/>
</dbReference>
<dbReference type="PATRIC" id="fig|1219045.3.peg.3356"/>
<dbReference type="GO" id="GO:0003677">
    <property type="term" value="F:DNA binding"/>
    <property type="evidence" value="ECO:0007669"/>
    <property type="project" value="UniProtKB-KW"/>
</dbReference>
<dbReference type="PANTHER" id="PTHR46797:SF23">
    <property type="entry name" value="HTH-TYPE TRANSCRIPTIONAL REGULATOR SUTR"/>
    <property type="match status" value="1"/>
</dbReference>
<organism evidence="6 7">
    <name type="scientific">Sphingobium herbicidovorans (strain ATCC 700291 / DSM 11019 / CCUG 56400 / KCTC 2939 / LMG 18315 / NBRC 16415 / MH)</name>
    <name type="common">Sphingomonas herbicidovorans</name>
    <dbReference type="NCBI Taxonomy" id="1219045"/>
    <lineage>
        <taxon>Bacteria</taxon>
        <taxon>Pseudomonadati</taxon>
        <taxon>Pseudomonadota</taxon>
        <taxon>Alphaproteobacteria</taxon>
        <taxon>Sphingomonadales</taxon>
        <taxon>Sphingomonadaceae</taxon>
        <taxon>Sphingobium</taxon>
    </lineage>
</organism>
<keyword evidence="7" id="KW-1185">Reference proteome</keyword>
<dbReference type="GO" id="GO:0005829">
    <property type="term" value="C:cytosol"/>
    <property type="evidence" value="ECO:0007669"/>
    <property type="project" value="TreeGrafter"/>
</dbReference>
<dbReference type="GO" id="GO:0003700">
    <property type="term" value="F:DNA-binding transcription factor activity"/>
    <property type="evidence" value="ECO:0007669"/>
    <property type="project" value="TreeGrafter"/>
</dbReference>
<gene>
    <name evidence="6" type="ORF">BV98_003304</name>
</gene>
<dbReference type="InterPro" id="IPR001387">
    <property type="entry name" value="Cro/C1-type_HTH"/>
</dbReference>
<dbReference type="InterPro" id="IPR050807">
    <property type="entry name" value="TransReg_Diox_bact_type"/>
</dbReference>
<dbReference type="PROSITE" id="PS50943">
    <property type="entry name" value="HTH_CROC1"/>
    <property type="match status" value="1"/>
</dbReference>